<comment type="subcellular location">
    <subcellularLocation>
        <location evidence="1">Endoplasmic reticulum membrane</location>
        <topology evidence="1">Multi-pass membrane protein</topology>
    </subcellularLocation>
    <subcellularLocation>
        <location evidence="2">Golgi apparatus membrane</location>
        <topology evidence="2">Multi-pass membrane protein</topology>
    </subcellularLocation>
</comment>
<name>W4GKK5_APHAT</name>
<evidence type="ECO:0000256" key="4">
    <source>
        <dbReference type="ARBA" id="ARBA00022692"/>
    </source>
</evidence>
<dbReference type="EMBL" id="KI913126">
    <property type="protein sequence ID" value="ETV80197.1"/>
    <property type="molecule type" value="Genomic_DNA"/>
</dbReference>
<evidence type="ECO:0000256" key="10">
    <source>
        <dbReference type="SAM" id="Phobius"/>
    </source>
</evidence>
<dbReference type="InterPro" id="IPR001108">
    <property type="entry name" value="Peptidase_A22A"/>
</dbReference>
<dbReference type="OrthoDB" id="432970at2759"/>
<feature type="transmembrane region" description="Helical" evidence="10">
    <location>
        <begin position="46"/>
        <end position="67"/>
    </location>
</feature>
<evidence type="ECO:0000256" key="6">
    <source>
        <dbReference type="ARBA" id="ARBA00022976"/>
    </source>
</evidence>
<feature type="transmembrane region" description="Helical" evidence="10">
    <location>
        <begin position="99"/>
        <end position="123"/>
    </location>
</feature>
<keyword evidence="4 10" id="KW-0812">Transmembrane</keyword>
<dbReference type="STRING" id="112090.W4GKK5"/>
<feature type="transmembrane region" description="Helical" evidence="10">
    <location>
        <begin position="161"/>
        <end position="183"/>
    </location>
</feature>
<dbReference type="GO" id="GO:0007219">
    <property type="term" value="P:Notch signaling pathway"/>
    <property type="evidence" value="ECO:0007669"/>
    <property type="project" value="UniProtKB-KW"/>
</dbReference>
<keyword evidence="8" id="KW-0333">Golgi apparatus</keyword>
<dbReference type="SMART" id="SM00730">
    <property type="entry name" value="PSN"/>
    <property type="match status" value="1"/>
</dbReference>
<dbReference type="RefSeq" id="XP_009830121.1">
    <property type="nucleotide sequence ID" value="XM_009831819.1"/>
</dbReference>
<dbReference type="GO" id="GO:0006509">
    <property type="term" value="P:membrane protein ectodomain proteolysis"/>
    <property type="evidence" value="ECO:0007669"/>
    <property type="project" value="TreeGrafter"/>
</dbReference>
<dbReference type="VEuPathDB" id="FungiDB:H257_06556"/>
<feature type="transmembrane region" description="Helical" evidence="10">
    <location>
        <begin position="432"/>
        <end position="450"/>
    </location>
</feature>
<comment type="similarity">
    <text evidence="3">Belongs to the peptidase A22A family.</text>
</comment>
<sequence length="466" mass="51240">MSTEAFQTTYDEPLLASHHSPPRKDSSSSLGLGLSLATVVTQLNSFLAVLWPVLVTMILASMVAVSMRDADAERAMSRYLYYKGIDESIESSSTKVVEALTNALVIIFFIAIVTFAVVLLYKFNCMGGLQGYLMASSATLLGLVGSVLVEKIVCGHWHWHVDAISMTFVMYNFAIVGTLSIFYQKGVSPNVGRAYLVVSSVIMSWQLCQLPSWSTWAILCALAFWDLFAVLTPCGPLRWLVNLIHSEGRPMPGLLYEADIRQTHQSNASTTTASNLQTNPGNAKPYRGSSSAAVYAMAVPGPRQLVVFENQLLEFCRDYNSPHAAHVAAVAKQYLHNQPACWRLLYTKYNVSYIRSNRSYPSYADVFDSVSLAQDNANEKDTIKLGLGDFIFYSVLVARAAMTSFAAFVACFVCVIVGLAITMYLLGHFNALPALPISILLGVSAFFWMAEVGNDYIAFLVYRGIL</sequence>
<evidence type="ECO:0000256" key="8">
    <source>
        <dbReference type="ARBA" id="ARBA00023034"/>
    </source>
</evidence>
<organism evidence="11">
    <name type="scientific">Aphanomyces astaci</name>
    <name type="common">Crayfish plague agent</name>
    <dbReference type="NCBI Taxonomy" id="112090"/>
    <lineage>
        <taxon>Eukaryota</taxon>
        <taxon>Sar</taxon>
        <taxon>Stramenopiles</taxon>
        <taxon>Oomycota</taxon>
        <taxon>Saprolegniomycetes</taxon>
        <taxon>Saprolegniales</taxon>
        <taxon>Verrucalvaceae</taxon>
        <taxon>Aphanomyces</taxon>
    </lineage>
</organism>
<dbReference type="InterPro" id="IPR042524">
    <property type="entry name" value="Presenilin_C"/>
</dbReference>
<protein>
    <recommendedName>
        <fullName evidence="12">Presenilin</fullName>
    </recommendedName>
</protein>
<evidence type="ECO:0000256" key="3">
    <source>
        <dbReference type="ARBA" id="ARBA00008604"/>
    </source>
</evidence>
<accession>W4GKK5</accession>
<dbReference type="Pfam" id="PF01080">
    <property type="entry name" value="Presenilin"/>
    <property type="match status" value="1"/>
</dbReference>
<feature type="transmembrane region" description="Helical" evidence="10">
    <location>
        <begin position="129"/>
        <end position="149"/>
    </location>
</feature>
<evidence type="ECO:0000256" key="5">
    <source>
        <dbReference type="ARBA" id="ARBA00022824"/>
    </source>
</evidence>
<keyword evidence="5" id="KW-0256">Endoplasmic reticulum</keyword>
<dbReference type="PANTHER" id="PTHR10202">
    <property type="entry name" value="PRESENILIN"/>
    <property type="match status" value="1"/>
</dbReference>
<keyword evidence="6" id="KW-0914">Notch signaling pathway</keyword>
<dbReference type="GO" id="GO:0016485">
    <property type="term" value="P:protein processing"/>
    <property type="evidence" value="ECO:0007669"/>
    <property type="project" value="InterPro"/>
</dbReference>
<dbReference type="GeneID" id="20808552"/>
<dbReference type="GO" id="GO:0000139">
    <property type="term" value="C:Golgi membrane"/>
    <property type="evidence" value="ECO:0007669"/>
    <property type="project" value="UniProtKB-SubCell"/>
</dbReference>
<gene>
    <name evidence="11" type="ORF">H257_06556</name>
</gene>
<dbReference type="AlphaFoldDB" id="W4GKK5"/>
<dbReference type="GO" id="GO:0005789">
    <property type="term" value="C:endoplasmic reticulum membrane"/>
    <property type="evidence" value="ECO:0007669"/>
    <property type="project" value="UniProtKB-SubCell"/>
</dbReference>
<keyword evidence="9 10" id="KW-0472">Membrane</keyword>
<dbReference type="GO" id="GO:0042500">
    <property type="term" value="F:aspartic endopeptidase activity, intramembrane cleaving"/>
    <property type="evidence" value="ECO:0007669"/>
    <property type="project" value="InterPro"/>
</dbReference>
<evidence type="ECO:0000256" key="1">
    <source>
        <dbReference type="ARBA" id="ARBA00004477"/>
    </source>
</evidence>
<dbReference type="Gene3D" id="1.10.472.100">
    <property type="entry name" value="Presenilin"/>
    <property type="match status" value="1"/>
</dbReference>
<evidence type="ECO:0000313" key="11">
    <source>
        <dbReference type="EMBL" id="ETV80197.1"/>
    </source>
</evidence>
<proteinExistence type="inferred from homology"/>
<evidence type="ECO:0008006" key="12">
    <source>
        <dbReference type="Google" id="ProtNLM"/>
    </source>
</evidence>
<evidence type="ECO:0000256" key="2">
    <source>
        <dbReference type="ARBA" id="ARBA00004653"/>
    </source>
</evidence>
<evidence type="ECO:0000256" key="7">
    <source>
        <dbReference type="ARBA" id="ARBA00022989"/>
    </source>
</evidence>
<dbReference type="GO" id="GO:0070765">
    <property type="term" value="C:gamma-secretase complex"/>
    <property type="evidence" value="ECO:0007669"/>
    <property type="project" value="TreeGrafter"/>
</dbReference>
<dbReference type="PANTHER" id="PTHR10202:SF13">
    <property type="entry name" value="PRESENILIN HOMOLOG"/>
    <property type="match status" value="1"/>
</dbReference>
<reference evidence="11" key="1">
    <citation type="submission" date="2013-12" db="EMBL/GenBank/DDBJ databases">
        <title>The Genome Sequence of Aphanomyces astaci APO3.</title>
        <authorList>
            <consortium name="The Broad Institute Genomics Platform"/>
            <person name="Russ C."/>
            <person name="Tyler B."/>
            <person name="van West P."/>
            <person name="Dieguez-Uribeondo J."/>
            <person name="Young S.K."/>
            <person name="Zeng Q."/>
            <person name="Gargeya S."/>
            <person name="Fitzgerald M."/>
            <person name="Abouelleil A."/>
            <person name="Alvarado L."/>
            <person name="Chapman S.B."/>
            <person name="Gainer-Dewar J."/>
            <person name="Goldberg J."/>
            <person name="Griggs A."/>
            <person name="Gujja S."/>
            <person name="Hansen M."/>
            <person name="Howarth C."/>
            <person name="Imamovic A."/>
            <person name="Ireland A."/>
            <person name="Larimer J."/>
            <person name="McCowan C."/>
            <person name="Murphy C."/>
            <person name="Pearson M."/>
            <person name="Poon T.W."/>
            <person name="Priest M."/>
            <person name="Roberts A."/>
            <person name="Saif S."/>
            <person name="Shea T."/>
            <person name="Sykes S."/>
            <person name="Wortman J."/>
            <person name="Nusbaum C."/>
            <person name="Birren B."/>
        </authorList>
    </citation>
    <scope>NUCLEOTIDE SEQUENCE [LARGE SCALE GENOMIC DNA]</scope>
    <source>
        <strain evidence="11">APO3</strain>
    </source>
</reference>
<dbReference type="InterPro" id="IPR006639">
    <property type="entry name" value="Preselin/SPP"/>
</dbReference>
<evidence type="ECO:0000256" key="9">
    <source>
        <dbReference type="ARBA" id="ARBA00023136"/>
    </source>
</evidence>
<feature type="transmembrane region" description="Helical" evidence="10">
    <location>
        <begin position="405"/>
        <end position="426"/>
    </location>
</feature>
<keyword evidence="7 10" id="KW-1133">Transmembrane helix</keyword>